<dbReference type="AlphaFoldDB" id="A0A392T910"/>
<evidence type="ECO:0000313" key="2">
    <source>
        <dbReference type="Proteomes" id="UP000265520"/>
    </source>
</evidence>
<sequence length="65" mass="7290">GVRSHLLEREEEGRRLQRDLDVARRHLARATDDGIVVARGSFANVIDQVELVYSIKLLCSILSCA</sequence>
<proteinExistence type="predicted"/>
<protein>
    <submittedName>
        <fullName evidence="1">Uncharacterized protein</fullName>
    </submittedName>
</protein>
<keyword evidence="2" id="KW-1185">Reference proteome</keyword>
<dbReference type="EMBL" id="LXQA010515709">
    <property type="protein sequence ID" value="MCI56650.1"/>
    <property type="molecule type" value="Genomic_DNA"/>
</dbReference>
<comment type="caution">
    <text evidence="1">The sequence shown here is derived from an EMBL/GenBank/DDBJ whole genome shotgun (WGS) entry which is preliminary data.</text>
</comment>
<evidence type="ECO:0000313" key="1">
    <source>
        <dbReference type="EMBL" id="MCI56650.1"/>
    </source>
</evidence>
<feature type="non-terminal residue" evidence="1">
    <location>
        <position position="1"/>
    </location>
</feature>
<organism evidence="1 2">
    <name type="scientific">Trifolium medium</name>
    <dbReference type="NCBI Taxonomy" id="97028"/>
    <lineage>
        <taxon>Eukaryota</taxon>
        <taxon>Viridiplantae</taxon>
        <taxon>Streptophyta</taxon>
        <taxon>Embryophyta</taxon>
        <taxon>Tracheophyta</taxon>
        <taxon>Spermatophyta</taxon>
        <taxon>Magnoliopsida</taxon>
        <taxon>eudicotyledons</taxon>
        <taxon>Gunneridae</taxon>
        <taxon>Pentapetalae</taxon>
        <taxon>rosids</taxon>
        <taxon>fabids</taxon>
        <taxon>Fabales</taxon>
        <taxon>Fabaceae</taxon>
        <taxon>Papilionoideae</taxon>
        <taxon>50 kb inversion clade</taxon>
        <taxon>NPAAA clade</taxon>
        <taxon>Hologalegina</taxon>
        <taxon>IRL clade</taxon>
        <taxon>Trifolieae</taxon>
        <taxon>Trifolium</taxon>
    </lineage>
</organism>
<accession>A0A392T910</accession>
<name>A0A392T910_9FABA</name>
<dbReference type="Proteomes" id="UP000265520">
    <property type="component" value="Unassembled WGS sequence"/>
</dbReference>
<reference evidence="1 2" key="1">
    <citation type="journal article" date="2018" name="Front. Plant Sci.">
        <title>Red Clover (Trifolium pratense) and Zigzag Clover (T. medium) - A Picture of Genomic Similarities and Differences.</title>
        <authorList>
            <person name="Dluhosova J."/>
            <person name="Istvanek J."/>
            <person name="Nedelnik J."/>
            <person name="Repkova J."/>
        </authorList>
    </citation>
    <scope>NUCLEOTIDE SEQUENCE [LARGE SCALE GENOMIC DNA]</scope>
    <source>
        <strain evidence="2">cv. 10/8</strain>
        <tissue evidence="1">Leaf</tissue>
    </source>
</reference>